<sequence>IGNSIIQFPSIGDESNASTRSLTILVAVEENLIVEEYHADSISLREHEGKHVEEDHAFDHEGEEDLNDQHESQRAENPDYEIRNGS</sequence>
<comment type="caution">
    <text evidence="2">The sequence shown here is derived from an EMBL/GenBank/DDBJ whole genome shotgun (WGS) entry which is preliminary data.</text>
</comment>
<organism evidence="2 3">
    <name type="scientific">Pristionchus mayeri</name>
    <dbReference type="NCBI Taxonomy" id="1317129"/>
    <lineage>
        <taxon>Eukaryota</taxon>
        <taxon>Metazoa</taxon>
        <taxon>Ecdysozoa</taxon>
        <taxon>Nematoda</taxon>
        <taxon>Chromadorea</taxon>
        <taxon>Rhabditida</taxon>
        <taxon>Rhabditina</taxon>
        <taxon>Diplogasteromorpha</taxon>
        <taxon>Diplogasteroidea</taxon>
        <taxon>Neodiplogasteridae</taxon>
        <taxon>Pristionchus</taxon>
    </lineage>
</organism>
<protein>
    <submittedName>
        <fullName evidence="2">Uncharacterized protein</fullName>
    </submittedName>
</protein>
<feature type="compositionally biased region" description="Basic and acidic residues" evidence="1">
    <location>
        <begin position="67"/>
        <end position="86"/>
    </location>
</feature>
<accession>A0AAN5D5L4</accession>
<keyword evidence="3" id="KW-1185">Reference proteome</keyword>
<evidence type="ECO:0000313" key="3">
    <source>
        <dbReference type="Proteomes" id="UP001328107"/>
    </source>
</evidence>
<gene>
    <name evidence="2" type="ORF">PMAYCL1PPCAC_27034</name>
</gene>
<feature type="non-terminal residue" evidence="2">
    <location>
        <position position="1"/>
    </location>
</feature>
<dbReference type="AlphaFoldDB" id="A0AAN5D5L4"/>
<evidence type="ECO:0000313" key="2">
    <source>
        <dbReference type="EMBL" id="GMR56839.1"/>
    </source>
</evidence>
<evidence type="ECO:0000256" key="1">
    <source>
        <dbReference type="SAM" id="MobiDB-lite"/>
    </source>
</evidence>
<proteinExistence type="predicted"/>
<reference evidence="3" key="1">
    <citation type="submission" date="2022-10" db="EMBL/GenBank/DDBJ databases">
        <title>Genome assembly of Pristionchus species.</title>
        <authorList>
            <person name="Yoshida K."/>
            <person name="Sommer R.J."/>
        </authorList>
    </citation>
    <scope>NUCLEOTIDE SEQUENCE [LARGE SCALE GENOMIC DNA]</scope>
    <source>
        <strain evidence="3">RS5460</strain>
    </source>
</reference>
<dbReference type="EMBL" id="BTRK01000006">
    <property type="protein sequence ID" value="GMR56839.1"/>
    <property type="molecule type" value="Genomic_DNA"/>
</dbReference>
<feature type="region of interest" description="Disordered" evidence="1">
    <location>
        <begin position="43"/>
        <end position="86"/>
    </location>
</feature>
<dbReference type="Proteomes" id="UP001328107">
    <property type="component" value="Unassembled WGS sequence"/>
</dbReference>
<feature type="compositionally biased region" description="Basic and acidic residues" evidence="1">
    <location>
        <begin position="43"/>
        <end position="60"/>
    </location>
</feature>
<feature type="non-terminal residue" evidence="2">
    <location>
        <position position="86"/>
    </location>
</feature>
<name>A0AAN5D5L4_9BILA</name>